<accession>A0A951U8Y4</accession>
<name>A0A951U8Y4_9CYAN</name>
<proteinExistence type="predicted"/>
<reference evidence="1" key="2">
    <citation type="journal article" date="2022" name="Microbiol. Resour. Announc.">
        <title>Metagenome Sequencing to Explore Phylogenomics of Terrestrial Cyanobacteria.</title>
        <authorList>
            <person name="Ward R.D."/>
            <person name="Stajich J.E."/>
            <person name="Johansen J.R."/>
            <person name="Huntemann M."/>
            <person name="Clum A."/>
            <person name="Foster B."/>
            <person name="Foster B."/>
            <person name="Roux S."/>
            <person name="Palaniappan K."/>
            <person name="Varghese N."/>
            <person name="Mukherjee S."/>
            <person name="Reddy T.B.K."/>
            <person name="Daum C."/>
            <person name="Copeland A."/>
            <person name="Chen I.A."/>
            <person name="Ivanova N.N."/>
            <person name="Kyrpides N.C."/>
            <person name="Shapiro N."/>
            <person name="Eloe-Fadrosh E.A."/>
            <person name="Pietrasiak N."/>
        </authorList>
    </citation>
    <scope>NUCLEOTIDE SEQUENCE</scope>
    <source>
        <strain evidence="1">CPER-KK1</strain>
    </source>
</reference>
<organism evidence="1 2">
    <name type="scientific">Symplocastrum torsivum CPER-KK1</name>
    <dbReference type="NCBI Taxonomy" id="450513"/>
    <lineage>
        <taxon>Bacteria</taxon>
        <taxon>Bacillati</taxon>
        <taxon>Cyanobacteriota</taxon>
        <taxon>Cyanophyceae</taxon>
        <taxon>Oscillatoriophycideae</taxon>
        <taxon>Oscillatoriales</taxon>
        <taxon>Microcoleaceae</taxon>
        <taxon>Symplocastrum</taxon>
    </lineage>
</organism>
<sequence length="75" mass="8785">MEYCSVAYSWIGRGWTQEINWLRIQGEEVAEWKGKYWTDFLNYMAQDRWELVAVAPLGGGEYSISGIVAYFKRPL</sequence>
<comment type="caution">
    <text evidence="1">The sequence shown here is derived from an EMBL/GenBank/DDBJ whole genome shotgun (WGS) entry which is preliminary data.</text>
</comment>
<reference evidence="1" key="1">
    <citation type="submission" date="2021-05" db="EMBL/GenBank/DDBJ databases">
        <authorList>
            <person name="Pietrasiak N."/>
            <person name="Ward R."/>
            <person name="Stajich J.E."/>
            <person name="Kurbessoian T."/>
        </authorList>
    </citation>
    <scope>NUCLEOTIDE SEQUENCE</scope>
    <source>
        <strain evidence="1">CPER-KK1</strain>
    </source>
</reference>
<dbReference type="Proteomes" id="UP000753908">
    <property type="component" value="Unassembled WGS sequence"/>
</dbReference>
<evidence type="ECO:0008006" key="3">
    <source>
        <dbReference type="Google" id="ProtNLM"/>
    </source>
</evidence>
<evidence type="ECO:0000313" key="1">
    <source>
        <dbReference type="EMBL" id="MBW4544257.1"/>
    </source>
</evidence>
<protein>
    <recommendedName>
        <fullName evidence="3">DUF4177 domain-containing protein</fullName>
    </recommendedName>
</protein>
<dbReference type="EMBL" id="JAHHIF010000007">
    <property type="protein sequence ID" value="MBW4544257.1"/>
    <property type="molecule type" value="Genomic_DNA"/>
</dbReference>
<dbReference type="AlphaFoldDB" id="A0A951U8Y4"/>
<evidence type="ECO:0000313" key="2">
    <source>
        <dbReference type="Proteomes" id="UP000753908"/>
    </source>
</evidence>
<gene>
    <name evidence="1" type="ORF">KME25_07435</name>
</gene>